<dbReference type="RefSeq" id="WP_054534521.1">
    <property type="nucleotide sequence ID" value="NZ_LGKP01000019.1"/>
</dbReference>
<dbReference type="SUPFAM" id="SSF56059">
    <property type="entry name" value="Glutathione synthetase ATP-binding domain-like"/>
    <property type="match status" value="1"/>
</dbReference>
<dbReference type="OrthoDB" id="9803907at2"/>
<organism evidence="15 16">
    <name type="scientific">Herpetosiphon geysericola</name>
    <dbReference type="NCBI Taxonomy" id="70996"/>
    <lineage>
        <taxon>Bacteria</taxon>
        <taxon>Bacillati</taxon>
        <taxon>Chloroflexota</taxon>
        <taxon>Chloroflexia</taxon>
        <taxon>Herpetosiphonales</taxon>
        <taxon>Herpetosiphonaceae</taxon>
        <taxon>Herpetosiphon</taxon>
    </lineage>
</organism>
<dbReference type="EC" id="6.3.2.30" evidence="4"/>
<evidence type="ECO:0000256" key="10">
    <source>
        <dbReference type="ARBA" id="ARBA00031353"/>
    </source>
</evidence>
<dbReference type="InterPro" id="IPR004101">
    <property type="entry name" value="Mur_ligase_C"/>
</dbReference>
<comment type="catalytic activity">
    <reaction evidence="12">
        <text>[L-4-(L-arginin-2-N-yl)aspartate](n) + L-aspartate + ATP = [L-4-(L-arginin-2-N-yl)aspartate](n)-L-aspartate + ADP + phosphate + H(+)</text>
        <dbReference type="Rhea" id="RHEA:13277"/>
        <dbReference type="Rhea" id="RHEA-COMP:13728"/>
        <dbReference type="Rhea" id="RHEA-COMP:13733"/>
        <dbReference type="ChEBI" id="CHEBI:15378"/>
        <dbReference type="ChEBI" id="CHEBI:29991"/>
        <dbReference type="ChEBI" id="CHEBI:30616"/>
        <dbReference type="ChEBI" id="CHEBI:43474"/>
        <dbReference type="ChEBI" id="CHEBI:137986"/>
        <dbReference type="ChEBI" id="CHEBI:137990"/>
        <dbReference type="ChEBI" id="CHEBI:456216"/>
        <dbReference type="EC" id="6.3.2.29"/>
    </reaction>
</comment>
<dbReference type="PANTHER" id="PTHR23135">
    <property type="entry name" value="MUR LIGASE FAMILY MEMBER"/>
    <property type="match status" value="1"/>
</dbReference>
<evidence type="ECO:0000256" key="3">
    <source>
        <dbReference type="ARBA" id="ARBA00011738"/>
    </source>
</evidence>
<protein>
    <recommendedName>
        <fullName evidence="6">Cyanophycin synthetase</fullName>
        <ecNumber evidence="5">6.3.2.29</ecNumber>
        <ecNumber evidence="4">6.3.2.30</ecNumber>
    </recommendedName>
    <alternativeName>
        <fullName evidence="10">Cyanophycin synthase</fullName>
    </alternativeName>
</protein>
<dbReference type="Proteomes" id="UP000050277">
    <property type="component" value="Unassembled WGS sequence"/>
</dbReference>
<evidence type="ECO:0000256" key="9">
    <source>
        <dbReference type="ARBA" id="ARBA00022840"/>
    </source>
</evidence>
<sequence length="894" mass="97947">MKILDTRVYRGPNYWLYKPAINMTVDLEELEAYPTDVLGDFVDRLLALVPSLDDHHCSLGRPGGFVERLRNGTWLGHVMEHLALELQCLAGTYVTQGKTRGTGQEGQYFVIFQYGQEDVGIEAANLALRLIQFLLPAELPSAMPAAERANFDLVREKEDLARMAVRLAFGPSTASLVKAAEERGIPWLRLNQHSLVQFGHGKYQKRIQATITSQTSHIGVEVAQDKQLTNKLLEDAGLPVPRQRVVRSAEGAIEAARRLRYPLVVKPLDASHGRGISIGLTTEAEVEVAFAQAQEHRSYVIVEELVPGSDHRVLVINGEVVAVSERVPGHVVGDGQHTVAELVEIVNSDPRRGVGHENVLTRLEIDHQAERCMEKAGVTLETVLETGQLLYLRSTGNLSTGGTAIDRTDMIHYENAQIAIRAAKIVGLDVAGIDFIIPDISRPVSEVGGGIVEVNAAPGFRMHVAPSEGTPRDAAGPVIDMLFPAGTPSRIPLAALTGTNGKTTTARMTAHILKMAGYHVGMTSTDGIYIDGERVLRGDMTGPKSARMVLRDPTVDAAVLETARGGILREGLGYDEVDVGAILNISADHLGLRGIDTLEEMAKVKSLIIEVIKRDGWAVLNADDPLVVKMIKRTRAKPFYFSFDPANPLVREQVQNGGRAIVVEKGVNGDMVTLYDKGRHIPLLWTHLIPATLEGRAKFNVANAMAAAAMAYSLGISIENIRQGLRTFTTSFYQTPGRLNVFDEHPFRVILDYGHNPAAVGNLVDVVRQLPREGKAICVISVPGDRREVDAREIGRLLGSGVFDQIIIKEDTSLRGRKEGEMPGYIREGLLEVGFAESNIQYHRQEREAIALALDSAQRGDLLMIFADEPTDAWKQIIYWRKPRDAQNKVGGVI</sequence>
<dbReference type="InterPro" id="IPR011810">
    <property type="entry name" value="Cya_phycin_syn"/>
</dbReference>
<keyword evidence="9 13" id="KW-0067">ATP-binding</keyword>
<dbReference type="Pfam" id="PF02875">
    <property type="entry name" value="Mur_ligase_C"/>
    <property type="match status" value="1"/>
</dbReference>
<evidence type="ECO:0000256" key="7">
    <source>
        <dbReference type="ARBA" id="ARBA00022598"/>
    </source>
</evidence>
<dbReference type="SUPFAM" id="SSF53623">
    <property type="entry name" value="MurD-like peptide ligases, catalytic domain"/>
    <property type="match status" value="1"/>
</dbReference>
<evidence type="ECO:0000313" key="15">
    <source>
        <dbReference type="EMBL" id="KPL87032.1"/>
    </source>
</evidence>
<dbReference type="EMBL" id="LGKP01000019">
    <property type="protein sequence ID" value="KPL87032.1"/>
    <property type="molecule type" value="Genomic_DNA"/>
</dbReference>
<comment type="catalytic activity">
    <reaction evidence="11">
        <text>[L-4-(L-arginin-2-N-yl)aspartate](n)-L-aspartate + L-arginine + ATP = [L-4-(L-arginin-2-N-yl)aspartate](n+1) + ADP + phosphate + H(+)</text>
        <dbReference type="Rhea" id="RHEA:23888"/>
        <dbReference type="Rhea" id="RHEA-COMP:13732"/>
        <dbReference type="Rhea" id="RHEA-COMP:13733"/>
        <dbReference type="ChEBI" id="CHEBI:15378"/>
        <dbReference type="ChEBI" id="CHEBI:30616"/>
        <dbReference type="ChEBI" id="CHEBI:32682"/>
        <dbReference type="ChEBI" id="CHEBI:43474"/>
        <dbReference type="ChEBI" id="CHEBI:137986"/>
        <dbReference type="ChEBI" id="CHEBI:137990"/>
        <dbReference type="ChEBI" id="CHEBI:456216"/>
        <dbReference type="EC" id="6.3.2.30"/>
    </reaction>
</comment>
<dbReference type="InterPro" id="IPR044019">
    <property type="entry name" value="Cyanophycin_syn_N"/>
</dbReference>
<dbReference type="Gene3D" id="3.30.470.20">
    <property type="entry name" value="ATP-grasp fold, B domain"/>
    <property type="match status" value="2"/>
</dbReference>
<evidence type="ECO:0000256" key="11">
    <source>
        <dbReference type="ARBA" id="ARBA00048094"/>
    </source>
</evidence>
<dbReference type="Gene3D" id="3.40.1190.10">
    <property type="entry name" value="Mur-like, catalytic domain"/>
    <property type="match status" value="1"/>
</dbReference>
<feature type="domain" description="ATP-grasp" evidence="14">
    <location>
        <begin position="230"/>
        <end position="483"/>
    </location>
</feature>
<keyword evidence="7" id="KW-0436">Ligase</keyword>
<keyword evidence="16" id="KW-1185">Reference proteome</keyword>
<evidence type="ECO:0000256" key="8">
    <source>
        <dbReference type="ARBA" id="ARBA00022741"/>
    </source>
</evidence>
<dbReference type="Gene3D" id="3.90.190.20">
    <property type="entry name" value="Mur ligase, C-terminal domain"/>
    <property type="match status" value="1"/>
</dbReference>
<reference evidence="15 16" key="1">
    <citation type="submission" date="2015-07" db="EMBL/GenBank/DDBJ databases">
        <title>Whole genome sequence of Herpetosiphon geysericola DSM 7119.</title>
        <authorList>
            <person name="Hemp J."/>
            <person name="Ward L.M."/>
            <person name="Pace L.A."/>
            <person name="Fischer W.W."/>
        </authorList>
    </citation>
    <scope>NUCLEOTIDE SEQUENCE [LARGE SCALE GENOMIC DNA]</scope>
    <source>
        <strain evidence="15 16">DSM 7119</strain>
    </source>
</reference>
<evidence type="ECO:0000256" key="5">
    <source>
        <dbReference type="ARBA" id="ARBA00013005"/>
    </source>
</evidence>
<comment type="similarity">
    <text evidence="2">In the C-terminal section; belongs to the MurCDEF family.</text>
</comment>
<dbReference type="GO" id="GO:0005524">
    <property type="term" value="F:ATP binding"/>
    <property type="evidence" value="ECO:0007669"/>
    <property type="project" value="UniProtKB-UniRule"/>
</dbReference>
<dbReference type="GO" id="GO:0046872">
    <property type="term" value="F:metal ion binding"/>
    <property type="evidence" value="ECO:0007669"/>
    <property type="project" value="InterPro"/>
</dbReference>
<dbReference type="InterPro" id="IPR011761">
    <property type="entry name" value="ATP-grasp"/>
</dbReference>
<dbReference type="GO" id="GO:0071161">
    <property type="term" value="F:cyanophycin synthetase activity (L-arginine-adding)"/>
    <property type="evidence" value="ECO:0007669"/>
    <property type="project" value="UniProtKB-EC"/>
</dbReference>
<dbReference type="AlphaFoldDB" id="A0A0P6YP44"/>
<dbReference type="EC" id="6.3.2.29" evidence="5"/>
<dbReference type="STRING" id="70996.SE18_11085"/>
<evidence type="ECO:0000256" key="6">
    <source>
        <dbReference type="ARBA" id="ARBA00022036"/>
    </source>
</evidence>
<comment type="function">
    <text evidence="1">Catalyzes the ATP-dependent polymerization of arginine and aspartate to multi-L-arginyl-poly-L-aspartic acid (cyanophycin; a water-insoluble reserve polymer).</text>
</comment>
<evidence type="ECO:0000313" key="16">
    <source>
        <dbReference type="Proteomes" id="UP000050277"/>
    </source>
</evidence>
<comment type="subunit">
    <text evidence="3">Homodimer.</text>
</comment>
<evidence type="ECO:0000256" key="12">
    <source>
        <dbReference type="ARBA" id="ARBA00048425"/>
    </source>
</evidence>
<dbReference type="PATRIC" id="fig|70996.4.peg.2737"/>
<evidence type="ECO:0000256" key="2">
    <source>
        <dbReference type="ARBA" id="ARBA00009060"/>
    </source>
</evidence>
<dbReference type="GO" id="GO:0071160">
    <property type="term" value="F:cyanophycin synthetase activity (L-aspartate-adding)"/>
    <property type="evidence" value="ECO:0007669"/>
    <property type="project" value="UniProtKB-EC"/>
</dbReference>
<dbReference type="Pfam" id="PF18921">
    <property type="entry name" value="Cyanophycin_syn"/>
    <property type="match status" value="1"/>
</dbReference>
<gene>
    <name evidence="15" type="ORF">SE18_11085</name>
</gene>
<dbReference type="Pfam" id="PF02222">
    <property type="entry name" value="ATP-grasp"/>
    <property type="match status" value="1"/>
</dbReference>
<dbReference type="InterPro" id="IPR013221">
    <property type="entry name" value="Mur_ligase_cen"/>
</dbReference>
<dbReference type="SUPFAM" id="SSF53244">
    <property type="entry name" value="MurD-like peptide ligases, peptide-binding domain"/>
    <property type="match status" value="1"/>
</dbReference>
<comment type="caution">
    <text evidence="15">The sequence shown here is derived from an EMBL/GenBank/DDBJ whole genome shotgun (WGS) entry which is preliminary data.</text>
</comment>
<dbReference type="Pfam" id="PF08245">
    <property type="entry name" value="Mur_ligase_M"/>
    <property type="match status" value="1"/>
</dbReference>
<name>A0A0P6YP44_9CHLR</name>
<evidence type="ECO:0000256" key="4">
    <source>
        <dbReference type="ARBA" id="ARBA00012968"/>
    </source>
</evidence>
<dbReference type="InterPro" id="IPR036565">
    <property type="entry name" value="Mur-like_cat_sf"/>
</dbReference>
<dbReference type="NCBIfam" id="TIGR02068">
    <property type="entry name" value="cya_phycin_syn"/>
    <property type="match status" value="1"/>
</dbReference>
<dbReference type="PANTHER" id="PTHR23135:SF18">
    <property type="entry name" value="CYANOPHYCIN SYNTHETASE"/>
    <property type="match status" value="1"/>
</dbReference>
<evidence type="ECO:0000256" key="13">
    <source>
        <dbReference type="PROSITE-ProRule" id="PRU00409"/>
    </source>
</evidence>
<dbReference type="InterPro" id="IPR036615">
    <property type="entry name" value="Mur_ligase_C_dom_sf"/>
</dbReference>
<proteinExistence type="inferred from homology"/>
<dbReference type="InterPro" id="IPR003135">
    <property type="entry name" value="ATP-grasp_carboxylate-amine"/>
</dbReference>
<accession>A0A0P6YP44</accession>
<keyword evidence="8 13" id="KW-0547">Nucleotide-binding</keyword>
<evidence type="ECO:0000259" key="14">
    <source>
        <dbReference type="PROSITE" id="PS50975"/>
    </source>
</evidence>
<dbReference type="PROSITE" id="PS50975">
    <property type="entry name" value="ATP_GRASP"/>
    <property type="match status" value="1"/>
</dbReference>
<evidence type="ECO:0000256" key="1">
    <source>
        <dbReference type="ARBA" id="ARBA00003184"/>
    </source>
</evidence>
<dbReference type="NCBIfam" id="NF010623">
    <property type="entry name" value="PRK14016.1"/>
    <property type="match status" value="1"/>
</dbReference>